<gene>
    <name evidence="2" type="ORF">D9758_009013</name>
</gene>
<dbReference type="AlphaFoldDB" id="A0A8H5GAE0"/>
<feature type="compositionally biased region" description="Low complexity" evidence="1">
    <location>
        <begin position="176"/>
        <end position="194"/>
    </location>
</feature>
<keyword evidence="3" id="KW-1185">Reference proteome</keyword>
<comment type="caution">
    <text evidence="2">The sequence shown here is derived from an EMBL/GenBank/DDBJ whole genome shotgun (WGS) entry which is preliminary data.</text>
</comment>
<evidence type="ECO:0000313" key="3">
    <source>
        <dbReference type="Proteomes" id="UP000559256"/>
    </source>
</evidence>
<protein>
    <submittedName>
        <fullName evidence="2">Uncharacterized protein</fullName>
    </submittedName>
</protein>
<name>A0A8H5GAE0_9AGAR</name>
<evidence type="ECO:0000313" key="2">
    <source>
        <dbReference type="EMBL" id="KAF5361151.1"/>
    </source>
</evidence>
<organism evidence="2 3">
    <name type="scientific">Tetrapyrgos nigripes</name>
    <dbReference type="NCBI Taxonomy" id="182062"/>
    <lineage>
        <taxon>Eukaryota</taxon>
        <taxon>Fungi</taxon>
        <taxon>Dikarya</taxon>
        <taxon>Basidiomycota</taxon>
        <taxon>Agaricomycotina</taxon>
        <taxon>Agaricomycetes</taxon>
        <taxon>Agaricomycetidae</taxon>
        <taxon>Agaricales</taxon>
        <taxon>Marasmiineae</taxon>
        <taxon>Marasmiaceae</taxon>
        <taxon>Tetrapyrgos</taxon>
    </lineage>
</organism>
<sequence>MVGTQGGVVTPTRLENLTRLDICVGVPLDTPAEFETHILSILNLPKLVSLSLSYNNEEYNDFVSVKPKWSQTAFATMISQSLCSLQSLFLRISISTSEMLEVLRLTPKLTSFTIEATYRGGRHLDPAQVLQNLSSTTVGLDHLTHLLSFQNPVLTITNDFLRLICDMLDTRTRTISTGNRISSSSGRSSSSSNSQRGEKVDGGDEDSISSELEFFRLKTAFKDFGDELPLMARFEALASLPGKDFALLCKERRRIYYDTESEGDAEEGREDSDAGGSDQFIDDGTPEN</sequence>
<feature type="region of interest" description="Disordered" evidence="1">
    <location>
        <begin position="258"/>
        <end position="288"/>
    </location>
</feature>
<dbReference type="Proteomes" id="UP000559256">
    <property type="component" value="Unassembled WGS sequence"/>
</dbReference>
<reference evidence="2 3" key="1">
    <citation type="journal article" date="2020" name="ISME J.">
        <title>Uncovering the hidden diversity of litter-decomposition mechanisms in mushroom-forming fungi.</title>
        <authorList>
            <person name="Floudas D."/>
            <person name="Bentzer J."/>
            <person name="Ahren D."/>
            <person name="Johansson T."/>
            <person name="Persson P."/>
            <person name="Tunlid A."/>
        </authorList>
    </citation>
    <scope>NUCLEOTIDE SEQUENCE [LARGE SCALE GENOMIC DNA]</scope>
    <source>
        <strain evidence="2 3">CBS 291.85</strain>
    </source>
</reference>
<accession>A0A8H5GAE0</accession>
<dbReference type="EMBL" id="JAACJM010000042">
    <property type="protein sequence ID" value="KAF5361151.1"/>
    <property type="molecule type" value="Genomic_DNA"/>
</dbReference>
<proteinExistence type="predicted"/>
<dbReference type="SUPFAM" id="SSF52047">
    <property type="entry name" value="RNI-like"/>
    <property type="match status" value="1"/>
</dbReference>
<evidence type="ECO:0000256" key="1">
    <source>
        <dbReference type="SAM" id="MobiDB-lite"/>
    </source>
</evidence>
<feature type="region of interest" description="Disordered" evidence="1">
    <location>
        <begin position="176"/>
        <end position="206"/>
    </location>
</feature>
<feature type="compositionally biased region" description="Acidic residues" evidence="1">
    <location>
        <begin position="259"/>
        <end position="270"/>
    </location>
</feature>